<evidence type="ECO:0000313" key="2">
    <source>
        <dbReference type="Proteomes" id="UP000028826"/>
    </source>
</evidence>
<evidence type="ECO:0000313" key="1">
    <source>
        <dbReference type="EMBL" id="KFI27745.1"/>
    </source>
</evidence>
<organism evidence="1 2">
    <name type="scientific">Haematobacter massiliensis</name>
    <dbReference type="NCBI Taxonomy" id="195105"/>
    <lineage>
        <taxon>Bacteria</taxon>
        <taxon>Pseudomonadati</taxon>
        <taxon>Pseudomonadota</taxon>
        <taxon>Alphaproteobacteria</taxon>
        <taxon>Rhodobacterales</taxon>
        <taxon>Paracoccaceae</taxon>
        <taxon>Haematobacter</taxon>
    </lineage>
</organism>
<name>A0A086Y0E5_9RHOB</name>
<dbReference type="RefSeq" id="WP_035712910.1">
    <property type="nucleotide sequence ID" value="NZ_JGYG01000010.1"/>
</dbReference>
<gene>
    <name evidence="1" type="ORF">CN97_00780</name>
</gene>
<dbReference type="STRING" id="195105.CN97_00780"/>
<comment type="caution">
    <text evidence="1">The sequence shown here is derived from an EMBL/GenBank/DDBJ whole genome shotgun (WGS) entry which is preliminary data.</text>
</comment>
<accession>A0A086Y0E5</accession>
<protein>
    <recommendedName>
        <fullName evidence="3">DUF2190 family protein</fullName>
    </recommendedName>
</protein>
<proteinExistence type="predicted"/>
<dbReference type="eggNOG" id="ENOG5032N0P">
    <property type="taxonomic scope" value="Bacteria"/>
</dbReference>
<dbReference type="AlphaFoldDB" id="A0A086Y0E5"/>
<keyword evidence="2" id="KW-1185">Reference proteome</keyword>
<evidence type="ECO:0008006" key="3">
    <source>
        <dbReference type="Google" id="ProtNLM"/>
    </source>
</evidence>
<dbReference type="OrthoDB" id="7448384at2"/>
<reference evidence="1 2" key="1">
    <citation type="submission" date="2014-03" db="EMBL/GenBank/DDBJ databases">
        <title>Genome of Haematobacter massiliensis CCUG 47968.</title>
        <authorList>
            <person name="Wang D."/>
            <person name="Wang G."/>
        </authorList>
    </citation>
    <scope>NUCLEOTIDE SEQUENCE [LARGE SCALE GENOMIC DNA]</scope>
    <source>
        <strain evidence="1 2">CCUG 47968</strain>
    </source>
</reference>
<dbReference type="EMBL" id="JGYG01000010">
    <property type="protein sequence ID" value="KFI27745.1"/>
    <property type="molecule type" value="Genomic_DNA"/>
</dbReference>
<sequence>MPRYGKIYAGPVTETLPQVRELPAAAAILPGCIVVASTGTFALATAATAGKVYIAQDNYLAMQGVDTAYAAGDTCIGLEMLDEQFFNARVATGVNVTLDMPLAPGASGFLVAATAADRVVAFADEAYNNTSGSSQLVRVRPANGYVTAA</sequence>
<dbReference type="Proteomes" id="UP000028826">
    <property type="component" value="Unassembled WGS sequence"/>
</dbReference>